<dbReference type="FunFam" id="3.40.30.10:FF:000020">
    <property type="entry name" value="Peroxiredoxin"/>
    <property type="match status" value="1"/>
</dbReference>
<dbReference type="RefSeq" id="WP_111467238.1">
    <property type="nucleotide sequence ID" value="NZ_QKZS01000001.1"/>
</dbReference>
<keyword evidence="1 6" id="KW-0575">Peroxidase</keyword>
<evidence type="ECO:0000256" key="4">
    <source>
        <dbReference type="ARBA" id="ARBA00023284"/>
    </source>
</evidence>
<comment type="similarity">
    <text evidence="6">Belongs to the peroxiredoxin family. Prx5 subfamily.</text>
</comment>
<proteinExistence type="inferred from homology"/>
<dbReference type="PROSITE" id="PS51352">
    <property type="entry name" value="THIOREDOXIN_2"/>
    <property type="match status" value="1"/>
</dbReference>
<dbReference type="Proteomes" id="UP000249538">
    <property type="component" value="Unassembled WGS sequence"/>
</dbReference>
<dbReference type="EMBL" id="QKZS01000001">
    <property type="protein sequence ID" value="PZX58728.1"/>
    <property type="molecule type" value="Genomic_DNA"/>
</dbReference>
<dbReference type="Pfam" id="PF08534">
    <property type="entry name" value="Redoxin"/>
    <property type="match status" value="1"/>
</dbReference>
<dbReference type="PANTHER" id="PTHR10430:SF16">
    <property type="entry name" value="PEROXIREDOXIN-5, MITOCHONDRIAL"/>
    <property type="match status" value="1"/>
</dbReference>
<evidence type="ECO:0000256" key="5">
    <source>
        <dbReference type="PIRSR" id="PIRSR637944-1"/>
    </source>
</evidence>
<evidence type="ECO:0000256" key="2">
    <source>
        <dbReference type="ARBA" id="ARBA00022862"/>
    </source>
</evidence>
<evidence type="ECO:0000256" key="1">
    <source>
        <dbReference type="ARBA" id="ARBA00022559"/>
    </source>
</evidence>
<evidence type="ECO:0000313" key="8">
    <source>
        <dbReference type="EMBL" id="PZX58728.1"/>
    </source>
</evidence>
<dbReference type="PANTHER" id="PTHR10430">
    <property type="entry name" value="PEROXIREDOXIN"/>
    <property type="match status" value="1"/>
</dbReference>
<organism evidence="8 9">
    <name type="scientific">Cereibacter changlensis</name>
    <dbReference type="NCBI Taxonomy" id="402884"/>
    <lineage>
        <taxon>Bacteria</taxon>
        <taxon>Pseudomonadati</taxon>
        <taxon>Pseudomonadota</taxon>
        <taxon>Alphaproteobacteria</taxon>
        <taxon>Rhodobacterales</taxon>
        <taxon>Paracoccaceae</taxon>
        <taxon>Cereibacter</taxon>
    </lineage>
</organism>
<dbReference type="GO" id="GO:0042744">
    <property type="term" value="P:hydrogen peroxide catabolic process"/>
    <property type="evidence" value="ECO:0007669"/>
    <property type="project" value="TreeGrafter"/>
</dbReference>
<dbReference type="AlphaFoldDB" id="A0A2W7RCU2"/>
<reference evidence="8 9" key="1">
    <citation type="submission" date="2018-06" db="EMBL/GenBank/DDBJ databases">
        <title>Genomic Encyclopedia of Archaeal and Bacterial Type Strains, Phase II (KMG-II): from individual species to whole genera.</title>
        <authorList>
            <person name="Goeker M."/>
        </authorList>
    </citation>
    <scope>NUCLEOTIDE SEQUENCE [LARGE SCALE GENOMIC DNA]</scope>
    <source>
        <strain evidence="8 9">DSM 18774</strain>
    </source>
</reference>
<feature type="active site" description="Cysteine sulfenic acid (-SOH) intermediate" evidence="5">
    <location>
        <position position="49"/>
    </location>
</feature>
<dbReference type="Gene3D" id="3.40.30.10">
    <property type="entry name" value="Glutaredoxin"/>
    <property type="match status" value="1"/>
</dbReference>
<comment type="catalytic activity">
    <reaction evidence="6">
        <text>a hydroperoxide + 2 glutathione = an alcohol + glutathione disulfide + H2O</text>
        <dbReference type="Rhea" id="RHEA:62632"/>
        <dbReference type="ChEBI" id="CHEBI:15377"/>
        <dbReference type="ChEBI" id="CHEBI:30879"/>
        <dbReference type="ChEBI" id="CHEBI:35924"/>
        <dbReference type="ChEBI" id="CHEBI:57925"/>
        <dbReference type="ChEBI" id="CHEBI:58297"/>
        <dbReference type="EC" id="1.11.1.27"/>
    </reaction>
</comment>
<keyword evidence="2 6" id="KW-0049">Antioxidant</keyword>
<comment type="caution">
    <text evidence="8">The sequence shown here is derived from an EMBL/GenBank/DDBJ whole genome shotgun (WGS) entry which is preliminary data.</text>
</comment>
<dbReference type="InterPro" id="IPR013766">
    <property type="entry name" value="Thioredoxin_domain"/>
</dbReference>
<feature type="domain" description="Thioredoxin" evidence="7">
    <location>
        <begin position="3"/>
        <end position="162"/>
    </location>
</feature>
<gene>
    <name evidence="8" type="ORF">LX76_00231</name>
</gene>
<keyword evidence="3 6" id="KW-0560">Oxidoreductase</keyword>
<comment type="function">
    <text evidence="6">Thiol-specific peroxidase that catalyzes the reduction of hydrogen peroxide and organic hydroperoxides to water and alcohols, respectively. Plays a role in cell protection against oxidative stress by detoxifying peroxides.</text>
</comment>
<evidence type="ECO:0000256" key="6">
    <source>
        <dbReference type="RuleBase" id="RU366011"/>
    </source>
</evidence>
<dbReference type="EC" id="1.11.1.27" evidence="6"/>
<dbReference type="InterPro" id="IPR036249">
    <property type="entry name" value="Thioredoxin-like_sf"/>
</dbReference>
<name>A0A2W7RCU2_9RHOB</name>
<dbReference type="GO" id="GO:0008379">
    <property type="term" value="F:thioredoxin peroxidase activity"/>
    <property type="evidence" value="ECO:0007669"/>
    <property type="project" value="InterPro"/>
</dbReference>
<evidence type="ECO:0000256" key="3">
    <source>
        <dbReference type="ARBA" id="ARBA00023002"/>
    </source>
</evidence>
<dbReference type="GO" id="GO:0034599">
    <property type="term" value="P:cellular response to oxidative stress"/>
    <property type="evidence" value="ECO:0007669"/>
    <property type="project" value="InterPro"/>
</dbReference>
<accession>A0A2W7RCU2</accession>
<protein>
    <recommendedName>
        <fullName evidence="6">Glutathione-dependent peroxiredoxin</fullName>
        <ecNumber evidence="6">1.11.1.27</ecNumber>
    </recommendedName>
</protein>
<dbReference type="GO" id="GO:0045454">
    <property type="term" value="P:cell redox homeostasis"/>
    <property type="evidence" value="ECO:0007669"/>
    <property type="project" value="TreeGrafter"/>
</dbReference>
<evidence type="ECO:0000259" key="7">
    <source>
        <dbReference type="PROSITE" id="PS51352"/>
    </source>
</evidence>
<keyword evidence="4 6" id="KW-0676">Redox-active center</keyword>
<dbReference type="InterPro" id="IPR037944">
    <property type="entry name" value="PRX5-like"/>
</dbReference>
<dbReference type="CDD" id="cd03013">
    <property type="entry name" value="PRX5_like"/>
    <property type="match status" value="1"/>
</dbReference>
<dbReference type="GO" id="GO:0005737">
    <property type="term" value="C:cytoplasm"/>
    <property type="evidence" value="ECO:0007669"/>
    <property type="project" value="TreeGrafter"/>
</dbReference>
<evidence type="ECO:0000313" key="9">
    <source>
        <dbReference type="Proteomes" id="UP000249538"/>
    </source>
</evidence>
<dbReference type="SUPFAM" id="SSF52833">
    <property type="entry name" value="Thioredoxin-like"/>
    <property type="match status" value="1"/>
</dbReference>
<sequence>MRISVGDRLPAATLVKLGETGPEQVDLAGLTAGRNVVIFAVPGAFTPTCSSSHMPSFIRSKAAFDAKGVEEIICVSVNDPFVMKAWGEATGAAAAGITLLADAEGAMTKAMGLSFDAPPAGLIGRSHRYALQAVDGEVRVIQIEDSPGACTVSGGEALLEAI</sequence>
<dbReference type="InterPro" id="IPR013740">
    <property type="entry name" value="Redoxin"/>
</dbReference>